<name>A0ABS8HS07_9FIRM</name>
<feature type="domain" description="Porin" evidence="2">
    <location>
        <begin position="11"/>
        <end position="290"/>
    </location>
</feature>
<dbReference type="Proteomes" id="UP001165492">
    <property type="component" value="Unassembled WGS sequence"/>
</dbReference>
<proteinExistence type="predicted"/>
<evidence type="ECO:0000259" key="2">
    <source>
        <dbReference type="Pfam" id="PF13609"/>
    </source>
</evidence>
<evidence type="ECO:0000313" key="3">
    <source>
        <dbReference type="EMBL" id="MCC5465023.1"/>
    </source>
</evidence>
<keyword evidence="1" id="KW-0732">Signal</keyword>
<evidence type="ECO:0000313" key="4">
    <source>
        <dbReference type="Proteomes" id="UP001165492"/>
    </source>
</evidence>
<organism evidence="3 4">
    <name type="scientific">Pelosinus baikalensis</name>
    <dbReference type="NCBI Taxonomy" id="2892015"/>
    <lineage>
        <taxon>Bacteria</taxon>
        <taxon>Bacillati</taxon>
        <taxon>Bacillota</taxon>
        <taxon>Negativicutes</taxon>
        <taxon>Selenomonadales</taxon>
        <taxon>Sporomusaceae</taxon>
        <taxon>Pelosinus</taxon>
    </lineage>
</organism>
<sequence>MMKKIITTALAAAMVLTTGAAFAAPVELDGQVKVQYRSNTADGEPDTQGGIYSFRLNAKTALSNNVDLFARFAAQSLSGDKIGPDFSKTKYGNSVAVIDQYGIIVKDKDFQYKVGRQGLSISPTALLYSSEGYIGEDMALFDGVVATGKSGITSLQIVAGKSDKDTKDKVYSVHASYSPVKDWTVGGTIAKANPNAGSDRTFWGTDVQYTTGKASFVADYLKSDADTKNDALVLGVTYAFDDKNSLSAYSHRTDANADIYTDWDRGEKGAYYIYNHKFDKTTSLNLLYKSNSAIDTDADNTSFRASVAYKF</sequence>
<evidence type="ECO:0000256" key="1">
    <source>
        <dbReference type="SAM" id="SignalP"/>
    </source>
</evidence>
<dbReference type="RefSeq" id="WP_229534412.1">
    <property type="nucleotide sequence ID" value="NZ_JAJHJB010000006.1"/>
</dbReference>
<dbReference type="Gene3D" id="2.40.160.10">
    <property type="entry name" value="Porin"/>
    <property type="match status" value="1"/>
</dbReference>
<gene>
    <name evidence="3" type="ORF">LMF89_06570</name>
</gene>
<dbReference type="InterPro" id="IPR033900">
    <property type="entry name" value="Gram_neg_porin_domain"/>
</dbReference>
<dbReference type="EMBL" id="JAJHJB010000006">
    <property type="protein sequence ID" value="MCC5465023.1"/>
    <property type="molecule type" value="Genomic_DNA"/>
</dbReference>
<feature type="signal peptide" evidence="1">
    <location>
        <begin position="1"/>
        <end position="23"/>
    </location>
</feature>
<accession>A0ABS8HS07</accession>
<dbReference type="Pfam" id="PF13609">
    <property type="entry name" value="Porin_4"/>
    <property type="match status" value="1"/>
</dbReference>
<comment type="caution">
    <text evidence="3">The sequence shown here is derived from an EMBL/GenBank/DDBJ whole genome shotgun (WGS) entry which is preliminary data.</text>
</comment>
<keyword evidence="4" id="KW-1185">Reference proteome</keyword>
<protein>
    <submittedName>
        <fullName evidence="3">Porin</fullName>
    </submittedName>
</protein>
<reference evidence="3" key="1">
    <citation type="submission" date="2021-11" db="EMBL/GenBank/DDBJ databases">
        <title>Description of a new species Pelosinus isolated from the bottom sediments of Lake Baikal.</title>
        <authorList>
            <person name="Zakharyuk A."/>
        </authorList>
    </citation>
    <scope>NUCLEOTIDE SEQUENCE</scope>
    <source>
        <strain evidence="3">Bkl1</strain>
    </source>
</reference>
<feature type="chain" id="PRO_5045994746" evidence="1">
    <location>
        <begin position="24"/>
        <end position="311"/>
    </location>
</feature>
<dbReference type="InterPro" id="IPR023614">
    <property type="entry name" value="Porin_dom_sf"/>
</dbReference>
<dbReference type="SUPFAM" id="SSF56935">
    <property type="entry name" value="Porins"/>
    <property type="match status" value="1"/>
</dbReference>